<reference evidence="9 10" key="1">
    <citation type="journal article" date="2019" name="Nat. Microbiol.">
        <title>Mediterranean grassland soil C-N compound turnover is dependent on rainfall and depth, and is mediated by genomically divergent microorganisms.</title>
        <authorList>
            <person name="Diamond S."/>
            <person name="Andeer P.F."/>
            <person name="Li Z."/>
            <person name="Crits-Christoph A."/>
            <person name="Burstein D."/>
            <person name="Anantharaman K."/>
            <person name="Lane K.R."/>
            <person name="Thomas B.C."/>
            <person name="Pan C."/>
            <person name="Northen T.R."/>
            <person name="Banfield J.F."/>
        </authorList>
    </citation>
    <scope>NUCLEOTIDE SEQUENCE [LARGE SCALE GENOMIC DNA]</scope>
    <source>
        <strain evidence="9">WS_2</strain>
    </source>
</reference>
<feature type="binding site" evidence="7">
    <location>
        <position position="81"/>
    </location>
    <ligand>
        <name>Mg(2+)</name>
        <dbReference type="ChEBI" id="CHEBI:18420"/>
        <label>1</label>
        <note>catalytic</note>
    </ligand>
</feature>
<dbReference type="Proteomes" id="UP000317716">
    <property type="component" value="Unassembled WGS sequence"/>
</dbReference>
<keyword evidence="4 7" id="KW-0479">Metal-binding</keyword>
<dbReference type="GO" id="GO:0046872">
    <property type="term" value="F:metal ion binding"/>
    <property type="evidence" value="ECO:0007669"/>
    <property type="project" value="UniProtKB-KW"/>
</dbReference>
<dbReference type="FunFam" id="3.30.540.10:FF:000003">
    <property type="entry name" value="Inositol-1-monophosphatase"/>
    <property type="match status" value="1"/>
</dbReference>
<dbReference type="GO" id="GO:0006020">
    <property type="term" value="P:inositol metabolic process"/>
    <property type="evidence" value="ECO:0007669"/>
    <property type="project" value="TreeGrafter"/>
</dbReference>
<dbReference type="Pfam" id="PF00459">
    <property type="entry name" value="Inositol_P"/>
    <property type="match status" value="1"/>
</dbReference>
<evidence type="ECO:0000313" key="9">
    <source>
        <dbReference type="EMBL" id="TMQ56447.1"/>
    </source>
</evidence>
<sequence length="263" mass="28136">MREAAAELAREAGAVVRAGWGHTHAPERKGRIDLVTDFDRRSEELLLARIAERFPGDAVLAEESGTHSARGAKSGVRWVIDPLDGTTNFAHNYPFFAVSVGVEVDGEPVAGAVFDPVRDEMFAAARGYGATLGGREIGVSSIARLEDALLVTGFPYDVREHPERVMPAFEAFLTRAQGVRRDGSAALNLCYVAVGRFDGFWELALSAWDTTAGAVIVREAGGRVTDYRGGAFVPGKTSILATNGRIHDAMMHVIADAPGKARG</sequence>
<dbReference type="InterPro" id="IPR000760">
    <property type="entry name" value="Inositol_monophosphatase-like"/>
</dbReference>
<feature type="binding site" evidence="7">
    <location>
        <position position="62"/>
    </location>
    <ligand>
        <name>Mg(2+)</name>
        <dbReference type="ChEBI" id="CHEBI:18420"/>
        <label>1</label>
        <note>catalytic</note>
    </ligand>
</feature>
<dbReference type="InterPro" id="IPR022337">
    <property type="entry name" value="Inositol_monophosphatase_SuhB"/>
</dbReference>
<evidence type="ECO:0000313" key="10">
    <source>
        <dbReference type="Proteomes" id="UP000317716"/>
    </source>
</evidence>
<proteinExistence type="inferred from homology"/>
<dbReference type="PANTHER" id="PTHR20854:SF4">
    <property type="entry name" value="INOSITOL-1-MONOPHOSPHATASE-RELATED"/>
    <property type="match status" value="1"/>
</dbReference>
<dbReference type="FunFam" id="3.40.190.80:FF:000002">
    <property type="entry name" value="Inositol-1-monophosphatase"/>
    <property type="match status" value="1"/>
</dbReference>
<evidence type="ECO:0000256" key="7">
    <source>
        <dbReference type="PIRSR" id="PIRSR600760-2"/>
    </source>
</evidence>
<protein>
    <recommendedName>
        <fullName evidence="8">Inositol-1-monophosphatase</fullName>
        <ecNumber evidence="8">3.1.3.25</ecNumber>
    </recommendedName>
</protein>
<keyword evidence="5 8" id="KW-0378">Hydrolase</keyword>
<gene>
    <name evidence="9" type="ORF">E6K72_05185</name>
</gene>
<dbReference type="SUPFAM" id="SSF56655">
    <property type="entry name" value="Carbohydrate phosphatase"/>
    <property type="match status" value="1"/>
</dbReference>
<evidence type="ECO:0000256" key="3">
    <source>
        <dbReference type="ARBA" id="ARBA00009759"/>
    </source>
</evidence>
<evidence type="ECO:0000256" key="6">
    <source>
        <dbReference type="ARBA" id="ARBA00022842"/>
    </source>
</evidence>
<dbReference type="PRINTS" id="PR01959">
    <property type="entry name" value="SBIMPHPHTASE"/>
</dbReference>
<dbReference type="EC" id="3.1.3.25" evidence="8"/>
<accession>A0A538SYH3</accession>
<evidence type="ECO:0000256" key="4">
    <source>
        <dbReference type="ARBA" id="ARBA00022723"/>
    </source>
</evidence>
<feature type="binding site" evidence="7">
    <location>
        <position position="83"/>
    </location>
    <ligand>
        <name>Mg(2+)</name>
        <dbReference type="ChEBI" id="CHEBI:18420"/>
        <label>1</label>
        <note>catalytic</note>
    </ligand>
</feature>
<dbReference type="PANTHER" id="PTHR20854">
    <property type="entry name" value="INOSITOL MONOPHOSPHATASE"/>
    <property type="match status" value="1"/>
</dbReference>
<dbReference type="PROSITE" id="PS00629">
    <property type="entry name" value="IMP_1"/>
    <property type="match status" value="1"/>
</dbReference>
<dbReference type="PRINTS" id="PR00377">
    <property type="entry name" value="IMPHPHTASES"/>
</dbReference>
<organism evidence="9 10">
    <name type="scientific">Eiseniibacteriota bacterium</name>
    <dbReference type="NCBI Taxonomy" id="2212470"/>
    <lineage>
        <taxon>Bacteria</taxon>
        <taxon>Candidatus Eiseniibacteriota</taxon>
    </lineage>
</organism>
<comment type="similarity">
    <text evidence="3 8">Belongs to the inositol monophosphatase superfamily.</text>
</comment>
<comment type="caution">
    <text evidence="9">The sequence shown here is derived from an EMBL/GenBank/DDBJ whole genome shotgun (WGS) entry which is preliminary data.</text>
</comment>
<dbReference type="InterPro" id="IPR020583">
    <property type="entry name" value="Inositol_monoP_metal-BS"/>
</dbReference>
<dbReference type="AlphaFoldDB" id="A0A538SYH3"/>
<dbReference type="CDD" id="cd01639">
    <property type="entry name" value="IMPase"/>
    <property type="match status" value="1"/>
</dbReference>
<dbReference type="EMBL" id="VBOS01000173">
    <property type="protein sequence ID" value="TMQ56447.1"/>
    <property type="molecule type" value="Genomic_DNA"/>
</dbReference>
<evidence type="ECO:0000256" key="1">
    <source>
        <dbReference type="ARBA" id="ARBA00001033"/>
    </source>
</evidence>
<evidence type="ECO:0000256" key="8">
    <source>
        <dbReference type="RuleBase" id="RU364068"/>
    </source>
</evidence>
<feature type="binding site" evidence="7">
    <location>
        <position position="209"/>
    </location>
    <ligand>
        <name>Mg(2+)</name>
        <dbReference type="ChEBI" id="CHEBI:18420"/>
        <label>1</label>
        <note>catalytic</note>
    </ligand>
</feature>
<feature type="binding site" evidence="7">
    <location>
        <position position="84"/>
    </location>
    <ligand>
        <name>Mg(2+)</name>
        <dbReference type="ChEBI" id="CHEBI:18420"/>
        <label>1</label>
        <note>catalytic</note>
    </ligand>
</feature>
<comment type="catalytic activity">
    <reaction evidence="1 8">
        <text>a myo-inositol phosphate + H2O = myo-inositol + phosphate</text>
        <dbReference type="Rhea" id="RHEA:24056"/>
        <dbReference type="ChEBI" id="CHEBI:15377"/>
        <dbReference type="ChEBI" id="CHEBI:17268"/>
        <dbReference type="ChEBI" id="CHEBI:43474"/>
        <dbReference type="ChEBI" id="CHEBI:84139"/>
        <dbReference type="EC" id="3.1.3.25"/>
    </reaction>
</comment>
<dbReference type="Gene3D" id="3.30.540.10">
    <property type="entry name" value="Fructose-1,6-Bisphosphatase, subunit A, domain 1"/>
    <property type="match status" value="1"/>
</dbReference>
<dbReference type="GO" id="GO:0008934">
    <property type="term" value="F:inositol monophosphate 1-phosphatase activity"/>
    <property type="evidence" value="ECO:0007669"/>
    <property type="project" value="InterPro"/>
</dbReference>
<evidence type="ECO:0000256" key="5">
    <source>
        <dbReference type="ARBA" id="ARBA00022801"/>
    </source>
</evidence>
<evidence type="ECO:0000256" key="2">
    <source>
        <dbReference type="ARBA" id="ARBA00001946"/>
    </source>
</evidence>
<dbReference type="GO" id="GO:0007165">
    <property type="term" value="P:signal transduction"/>
    <property type="evidence" value="ECO:0007669"/>
    <property type="project" value="TreeGrafter"/>
</dbReference>
<name>A0A538SYH3_UNCEI</name>
<comment type="cofactor">
    <cofactor evidence="2 7 8">
        <name>Mg(2+)</name>
        <dbReference type="ChEBI" id="CHEBI:18420"/>
    </cofactor>
</comment>
<dbReference type="InterPro" id="IPR033942">
    <property type="entry name" value="IMPase"/>
</dbReference>
<keyword evidence="6 7" id="KW-0460">Magnesium</keyword>
<dbReference type="Gene3D" id="3.40.190.80">
    <property type="match status" value="1"/>
</dbReference>